<dbReference type="InterPro" id="IPR002347">
    <property type="entry name" value="SDR_fam"/>
</dbReference>
<dbReference type="RefSeq" id="WP_317705644.1">
    <property type="nucleotide sequence ID" value="NZ_AP024714.1"/>
</dbReference>
<dbReference type="Gene3D" id="3.40.50.720">
    <property type="entry name" value="NAD(P)-binding Rossmann-like Domain"/>
    <property type="match status" value="1"/>
</dbReference>
<keyword evidence="4" id="KW-1185">Reference proteome</keyword>
<dbReference type="PANTHER" id="PTHR43639:SF1">
    <property type="entry name" value="SHORT-CHAIN DEHYDROGENASE_REDUCTASE FAMILY PROTEIN"/>
    <property type="match status" value="1"/>
</dbReference>
<dbReference type="InterPro" id="IPR036291">
    <property type="entry name" value="NAD(P)-bd_dom_sf"/>
</dbReference>
<dbReference type="PRINTS" id="PR00081">
    <property type="entry name" value="GDHRDH"/>
</dbReference>
<dbReference type="PANTHER" id="PTHR43639">
    <property type="entry name" value="OXIDOREDUCTASE, SHORT-CHAIN DEHYDROGENASE/REDUCTASE FAMILY (AFU_ORTHOLOGUE AFUA_5G02870)"/>
    <property type="match status" value="1"/>
</dbReference>
<dbReference type="PROSITE" id="PS00061">
    <property type="entry name" value="ADH_SHORT"/>
    <property type="match status" value="1"/>
</dbReference>
<evidence type="ECO:0000256" key="2">
    <source>
        <dbReference type="ARBA" id="ARBA00023002"/>
    </source>
</evidence>
<evidence type="ECO:0000256" key="1">
    <source>
        <dbReference type="ARBA" id="ARBA00006484"/>
    </source>
</evidence>
<sequence>MSAANQSIRTCLVTGAAGGIGRALVKTFHEVGYCVIATDIGVKPDSLTYSRYVQADLARFAEDETYASKVIADLHQALNGQGLHVLINNAAVQILGGAESLTRQDWRTTLDVNLLAPFLLIQALLPELEAAKGCVVNIGSIHARQTKRNFVTYATSKAALSGMTRALAIDLGSRVRVNAIEPAAIETEMLKAGFTGKPEIYTQLERCHPQQRIGQPEEVASLALAIVEGGMNFLHGACISIDGGIGCRLYDPE</sequence>
<protein>
    <submittedName>
        <fullName evidence="3">Dihydroanticapsin dehydrogenase</fullName>
        <ecNumber evidence="3">1.1.1.385</ecNumber>
    </submittedName>
</protein>
<evidence type="ECO:0000313" key="3">
    <source>
        <dbReference type="EMBL" id="BCX80684.1"/>
    </source>
</evidence>
<dbReference type="InterPro" id="IPR020904">
    <property type="entry name" value="Sc_DH/Rdtase_CS"/>
</dbReference>
<dbReference type="Proteomes" id="UP001321825">
    <property type="component" value="Chromosome"/>
</dbReference>
<name>A0AAU9C4F7_9GAMM</name>
<dbReference type="SUPFAM" id="SSF51735">
    <property type="entry name" value="NAD(P)-binding Rossmann-fold domains"/>
    <property type="match status" value="1"/>
</dbReference>
<gene>
    <name evidence="3" type="ORF">MIT9_P0258</name>
</gene>
<dbReference type="GO" id="GO:0016491">
    <property type="term" value="F:oxidoreductase activity"/>
    <property type="evidence" value="ECO:0007669"/>
    <property type="project" value="UniProtKB-KW"/>
</dbReference>
<organism evidence="3 4">
    <name type="scientific">Methylomarinovum caldicuralii</name>
    <dbReference type="NCBI Taxonomy" id="438856"/>
    <lineage>
        <taxon>Bacteria</taxon>
        <taxon>Pseudomonadati</taxon>
        <taxon>Pseudomonadota</taxon>
        <taxon>Gammaproteobacteria</taxon>
        <taxon>Methylococcales</taxon>
        <taxon>Methylothermaceae</taxon>
        <taxon>Methylomarinovum</taxon>
    </lineage>
</organism>
<dbReference type="EMBL" id="AP024714">
    <property type="protein sequence ID" value="BCX80684.1"/>
    <property type="molecule type" value="Genomic_DNA"/>
</dbReference>
<comment type="similarity">
    <text evidence="1">Belongs to the short-chain dehydrogenases/reductases (SDR) family.</text>
</comment>
<proteinExistence type="inferred from homology"/>
<dbReference type="EC" id="1.1.1.385" evidence="3"/>
<evidence type="ECO:0000313" key="4">
    <source>
        <dbReference type="Proteomes" id="UP001321825"/>
    </source>
</evidence>
<keyword evidence="2 3" id="KW-0560">Oxidoreductase</keyword>
<reference evidence="4" key="1">
    <citation type="journal article" date="2024" name="Int. J. Syst. Evol. Microbiol.">
        <title>Methylomarinovum tepidoasis sp. nov., a moderately thermophilic methanotroph of the family Methylothermaceae isolated from a deep-sea hydrothermal field.</title>
        <authorList>
            <person name="Hirayama H."/>
            <person name="Takaki Y."/>
            <person name="Abe M."/>
            <person name="Miyazaki M."/>
            <person name="Uematsu K."/>
            <person name="Matsui Y."/>
            <person name="Takai K."/>
        </authorList>
    </citation>
    <scope>NUCLEOTIDE SEQUENCE [LARGE SCALE GENOMIC DNA]</scope>
    <source>
        <strain evidence="4">IT-9</strain>
    </source>
</reference>
<dbReference type="PRINTS" id="PR00080">
    <property type="entry name" value="SDRFAMILY"/>
</dbReference>
<dbReference type="AlphaFoldDB" id="A0AAU9C4F7"/>
<accession>A0AAU9C4F7</accession>
<dbReference type="CDD" id="cd05233">
    <property type="entry name" value="SDR_c"/>
    <property type="match status" value="1"/>
</dbReference>
<dbReference type="KEGG" id="mcau:MIT9_P0258"/>
<dbReference type="Pfam" id="PF13561">
    <property type="entry name" value="adh_short_C2"/>
    <property type="match status" value="1"/>
</dbReference>